<dbReference type="GO" id="GO:0008270">
    <property type="term" value="F:zinc ion binding"/>
    <property type="evidence" value="ECO:0007669"/>
    <property type="project" value="UniProtKB-KW"/>
</dbReference>
<evidence type="ECO:0000256" key="1">
    <source>
        <dbReference type="ARBA" id="ARBA00022723"/>
    </source>
</evidence>
<dbReference type="GO" id="GO:0005737">
    <property type="term" value="C:cytoplasm"/>
    <property type="evidence" value="ECO:0007669"/>
    <property type="project" value="TreeGrafter"/>
</dbReference>
<evidence type="ECO:0000256" key="6">
    <source>
        <dbReference type="SAM" id="MobiDB-lite"/>
    </source>
</evidence>
<evidence type="ECO:0000256" key="5">
    <source>
        <dbReference type="PROSITE-ProRule" id="PRU10141"/>
    </source>
</evidence>
<dbReference type="Proteomes" id="UP000654075">
    <property type="component" value="Unassembled WGS sequence"/>
</dbReference>
<proteinExistence type="predicted"/>
<feature type="domain" description="Protein kinase" evidence="7">
    <location>
        <begin position="95"/>
        <end position="377"/>
    </location>
</feature>
<feature type="region of interest" description="Disordered" evidence="6">
    <location>
        <begin position="1210"/>
        <end position="1258"/>
    </location>
</feature>
<feature type="domain" description="RING-type" evidence="8">
    <location>
        <begin position="450"/>
        <end position="488"/>
    </location>
</feature>
<feature type="region of interest" description="Disordered" evidence="6">
    <location>
        <begin position="1"/>
        <end position="75"/>
    </location>
</feature>
<feature type="compositionally biased region" description="Low complexity" evidence="6">
    <location>
        <begin position="49"/>
        <end position="71"/>
    </location>
</feature>
<feature type="non-terminal residue" evidence="9">
    <location>
        <position position="1281"/>
    </location>
</feature>
<dbReference type="InterPro" id="IPR045269">
    <property type="entry name" value="Atg1-like"/>
</dbReference>
<dbReference type="PANTHER" id="PTHR24348:SF68">
    <property type="entry name" value="SERINE_THREONINE-PROTEIN KINASE ATG1C"/>
    <property type="match status" value="1"/>
</dbReference>
<evidence type="ECO:0008006" key="11">
    <source>
        <dbReference type="Google" id="ProtNLM"/>
    </source>
</evidence>
<dbReference type="PROSITE" id="PS00107">
    <property type="entry name" value="PROTEIN_KINASE_ATP"/>
    <property type="match status" value="1"/>
</dbReference>
<feature type="region of interest" description="Disordered" evidence="6">
    <location>
        <begin position="91"/>
        <end position="110"/>
    </location>
</feature>
<organism evidence="9 10">
    <name type="scientific">Polarella glacialis</name>
    <name type="common">Dinoflagellate</name>
    <dbReference type="NCBI Taxonomy" id="89957"/>
    <lineage>
        <taxon>Eukaryota</taxon>
        <taxon>Sar</taxon>
        <taxon>Alveolata</taxon>
        <taxon>Dinophyceae</taxon>
        <taxon>Suessiales</taxon>
        <taxon>Suessiaceae</taxon>
        <taxon>Polarella</taxon>
    </lineage>
</organism>
<dbReference type="Gene3D" id="3.30.40.10">
    <property type="entry name" value="Zinc/RING finger domain, C3HC4 (zinc finger)"/>
    <property type="match status" value="1"/>
</dbReference>
<dbReference type="InterPro" id="IPR000719">
    <property type="entry name" value="Prot_kinase_dom"/>
</dbReference>
<feature type="compositionally biased region" description="Low complexity" evidence="6">
    <location>
        <begin position="12"/>
        <end position="23"/>
    </location>
</feature>
<dbReference type="InterPro" id="IPR011009">
    <property type="entry name" value="Kinase-like_dom_sf"/>
</dbReference>
<dbReference type="InterPro" id="IPR017441">
    <property type="entry name" value="Protein_kinase_ATP_BS"/>
</dbReference>
<accession>A0A813GNT6</accession>
<evidence type="ECO:0000259" key="7">
    <source>
        <dbReference type="PROSITE" id="PS50011"/>
    </source>
</evidence>
<reference evidence="9" key="1">
    <citation type="submission" date="2021-02" db="EMBL/GenBank/DDBJ databases">
        <authorList>
            <person name="Dougan E. K."/>
            <person name="Rhodes N."/>
            <person name="Thang M."/>
            <person name="Chan C."/>
        </authorList>
    </citation>
    <scope>NUCLEOTIDE SEQUENCE</scope>
</reference>
<dbReference type="InterPro" id="IPR013083">
    <property type="entry name" value="Znf_RING/FYVE/PHD"/>
</dbReference>
<keyword evidence="1" id="KW-0479">Metal-binding</keyword>
<dbReference type="SUPFAM" id="SSF57850">
    <property type="entry name" value="RING/U-box"/>
    <property type="match status" value="1"/>
</dbReference>
<evidence type="ECO:0000256" key="2">
    <source>
        <dbReference type="ARBA" id="ARBA00022771"/>
    </source>
</evidence>
<dbReference type="SUPFAM" id="SSF56112">
    <property type="entry name" value="Protein kinase-like (PK-like)"/>
    <property type="match status" value="1"/>
</dbReference>
<sequence length="1281" mass="138869">MGQSAGGQPDVQWQGAQSQPQAQVDPRDPRRAQMQAQQVSRQARPRSAPRTPQRESQPSQQPSQRLQKQESPGIIQQAVNAVVGRRLEDMVDMPPRGSKPLGTGSFGTVWKARTKPSGQAVAVKALDKRRMKDMKVPDSLVMSEVNFMRECTGQDWFVQLFDFLDSQTCYYLILEFCDGGNLEDAHKELEGGLREHQAAAFVQQLLSGIAFLHSRRIIHRDIKPANAMLVGRVSSGRAKVKLGDFGIAVRFDPAKLLQDKLGTPAFMAPEMHLLPNSTGYDMKVDMWAAGTLMVFLLAHEYPFVDKSGRLLKNELLKGDLPIWAGDAFSSLFQRVQEVAGLRRKRPSPVARDLVRRLLQPRRKERPHASEALTHAWFRAPPPSIVQENELADDIPLLQWADFEEGFAGIHQELSQVAQGVVNYGADIQVGYSGCEPLVRLDPNDDRLINCVVCYNSSGNFGFACPQCHHSVCISCLLKLPKPECPHCRKQASDVAAAQHVARFAEAFNAEDLLKHSEAALQAALQAGTAVTDEFGKVEMSIDISLPRHPRNEEEWKRRDACHLCKAPSSATNHICPACNASVCFPCARANLAQDRRCPSCGDVGRNAQALSQYLAAGEAWDAALMMGQGMFGALSTGAEALTTRAAGAFSTSYGDGYPVATSAYDPSVLSRHMAAQAQLPMNHNCHFCNCEAGSFDLACARCTQTVCSRCISDRLATHPRCPRCGDREVFNENAVRMALGAAQVGSAATQLWGSMWELGKELFDPSPPPVPSGQVPSRYGTPVSDRVIDPIPSLIQAKMLMLTFERIHEGASTRETRDGAFLEKRPGRKIDAPEEPFQDKSSGAPLGTVLAYTRFGAYPLQRFEALASVPTMPRPCLEETVILIKQKAAQHSVHSRARSFSDGGGLQGIRLGSIEMRGESQGRKRVADHTEMLGSSSLGIALAYNDEKRMLGDASSGLRAEMCQWSLSNHGSAKTEEPAKPQRAVSLYRNHSQWSIHGHCAQAAVASREHTVRRSLTPQPGSPARGTFVRSAAPARSVSATRMRPSPAEATAPPCVSPPSGARDASPQRPALPLGSSREKLRVFEPPPRGRCASFRSDNSLSTRAPSPMPLGTRAPSPMRRVGGHAAGAASPIAGFAATGVSGDRGERRHTGAAPEAGVMASQYGCLPAAPEAGRPLCPCPLPLQPGNWERTRLGQSRSEAALLVATDAPQPRRVLKAPTPSFVPERRKSTWTGPPAPPRASNRTLQRGSKALPTGPMYLEEVSNRAYGQAYTDGSATPAG</sequence>
<dbReference type="PROSITE" id="PS00518">
    <property type="entry name" value="ZF_RING_1"/>
    <property type="match status" value="1"/>
</dbReference>
<dbReference type="InterPro" id="IPR001841">
    <property type="entry name" value="Znf_RING"/>
</dbReference>
<dbReference type="SMART" id="SM00220">
    <property type="entry name" value="S_TKc"/>
    <property type="match status" value="1"/>
</dbReference>
<comment type="caution">
    <text evidence="9">The sequence shown here is derived from an EMBL/GenBank/DDBJ whole genome shotgun (WGS) entry which is preliminary data.</text>
</comment>
<keyword evidence="3" id="KW-0862">Zinc</keyword>
<keyword evidence="5" id="KW-0067">ATP-binding</keyword>
<dbReference type="GO" id="GO:0010506">
    <property type="term" value="P:regulation of autophagy"/>
    <property type="evidence" value="ECO:0007669"/>
    <property type="project" value="InterPro"/>
</dbReference>
<dbReference type="OrthoDB" id="443582at2759"/>
<evidence type="ECO:0000256" key="3">
    <source>
        <dbReference type="ARBA" id="ARBA00022833"/>
    </source>
</evidence>
<feature type="binding site" evidence="5">
    <location>
        <position position="124"/>
    </location>
    <ligand>
        <name>ATP</name>
        <dbReference type="ChEBI" id="CHEBI:30616"/>
    </ligand>
</feature>
<evidence type="ECO:0000259" key="8">
    <source>
        <dbReference type="PROSITE" id="PS50089"/>
    </source>
</evidence>
<keyword evidence="5" id="KW-0547">Nucleotide-binding</keyword>
<dbReference type="Pfam" id="PF00069">
    <property type="entry name" value="Pkinase"/>
    <property type="match status" value="1"/>
</dbReference>
<dbReference type="PROSITE" id="PS50011">
    <property type="entry name" value="PROTEIN_KINASE_DOM"/>
    <property type="match status" value="1"/>
</dbReference>
<keyword evidence="2 4" id="KW-0863">Zinc-finger</keyword>
<feature type="compositionally biased region" description="Low complexity" evidence="6">
    <location>
        <begin position="1029"/>
        <end position="1040"/>
    </location>
</feature>
<evidence type="ECO:0000256" key="4">
    <source>
        <dbReference type="PROSITE-ProRule" id="PRU00175"/>
    </source>
</evidence>
<gene>
    <name evidence="9" type="ORF">PGLA1383_LOCUS43635</name>
</gene>
<evidence type="ECO:0000313" key="10">
    <source>
        <dbReference type="Proteomes" id="UP000654075"/>
    </source>
</evidence>
<dbReference type="InterPro" id="IPR017907">
    <property type="entry name" value="Znf_RING_CS"/>
</dbReference>
<dbReference type="GO" id="GO:0004674">
    <property type="term" value="F:protein serine/threonine kinase activity"/>
    <property type="evidence" value="ECO:0007669"/>
    <property type="project" value="InterPro"/>
</dbReference>
<dbReference type="PROSITE" id="PS50089">
    <property type="entry name" value="ZF_RING_2"/>
    <property type="match status" value="1"/>
</dbReference>
<feature type="compositionally biased region" description="Polar residues" evidence="6">
    <location>
        <begin position="1096"/>
        <end position="1105"/>
    </location>
</feature>
<dbReference type="Gene3D" id="1.10.510.10">
    <property type="entry name" value="Transferase(Phosphotransferase) domain 1"/>
    <property type="match status" value="1"/>
</dbReference>
<name>A0A813GNT6_POLGL</name>
<dbReference type="GO" id="GO:0005524">
    <property type="term" value="F:ATP binding"/>
    <property type="evidence" value="ECO:0007669"/>
    <property type="project" value="UniProtKB-UniRule"/>
</dbReference>
<keyword evidence="10" id="KW-1185">Reference proteome</keyword>
<dbReference type="PANTHER" id="PTHR24348">
    <property type="entry name" value="SERINE/THREONINE-PROTEIN KINASE UNC-51-RELATED"/>
    <property type="match status" value="1"/>
</dbReference>
<feature type="region of interest" description="Disordered" evidence="6">
    <location>
        <begin position="1009"/>
        <end position="1113"/>
    </location>
</feature>
<dbReference type="EMBL" id="CAJNNV010029019">
    <property type="protein sequence ID" value="CAE8626739.1"/>
    <property type="molecule type" value="Genomic_DNA"/>
</dbReference>
<evidence type="ECO:0000313" key="9">
    <source>
        <dbReference type="EMBL" id="CAE8626739.1"/>
    </source>
</evidence>
<protein>
    <recommendedName>
        <fullName evidence="11">Non-specific serine/threonine protein kinase</fullName>
    </recommendedName>
</protein>